<keyword evidence="3" id="KW-1185">Reference proteome</keyword>
<evidence type="ECO:0000313" key="3">
    <source>
        <dbReference type="Proteomes" id="UP000005713"/>
    </source>
</evidence>
<keyword evidence="1" id="KW-0732">Signal</keyword>
<gene>
    <name evidence="2" type="ORF">SSE37_18100</name>
</gene>
<accession>A3K8Z3</accession>
<feature type="signal peptide" evidence="1">
    <location>
        <begin position="1"/>
        <end position="23"/>
    </location>
</feature>
<reference evidence="2 3" key="1">
    <citation type="submission" date="2006-06" db="EMBL/GenBank/DDBJ databases">
        <authorList>
            <person name="Moran M.A."/>
            <person name="Ferriera S."/>
            <person name="Johnson J."/>
            <person name="Kravitz S."/>
            <person name="Beeson K."/>
            <person name="Sutton G."/>
            <person name="Rogers Y.-H."/>
            <person name="Friedman R."/>
            <person name="Frazier M."/>
            <person name="Venter J.C."/>
        </authorList>
    </citation>
    <scope>NUCLEOTIDE SEQUENCE [LARGE SCALE GENOMIC DNA]</scope>
    <source>
        <strain evidence="2 3">E-37</strain>
    </source>
</reference>
<dbReference type="Proteomes" id="UP000005713">
    <property type="component" value="Unassembled WGS sequence"/>
</dbReference>
<name>A3K8Z3_SAGS3</name>
<evidence type="ECO:0000313" key="2">
    <source>
        <dbReference type="EMBL" id="EBA06376.1"/>
    </source>
</evidence>
<dbReference type="AlphaFoldDB" id="A3K8Z3"/>
<proteinExistence type="predicted"/>
<organism evidence="2 3">
    <name type="scientific">Sagittula stellata (strain ATCC 700073 / DSM 11524 / E-37)</name>
    <dbReference type="NCBI Taxonomy" id="388399"/>
    <lineage>
        <taxon>Bacteria</taxon>
        <taxon>Pseudomonadati</taxon>
        <taxon>Pseudomonadota</taxon>
        <taxon>Alphaproteobacteria</taxon>
        <taxon>Rhodobacterales</taxon>
        <taxon>Roseobacteraceae</taxon>
        <taxon>Sagittula</taxon>
    </lineage>
</organism>
<protein>
    <submittedName>
        <fullName evidence="2">Uncharacterized protein</fullName>
    </submittedName>
</protein>
<feature type="chain" id="PRO_5002655293" evidence="1">
    <location>
        <begin position="24"/>
        <end position="187"/>
    </location>
</feature>
<dbReference type="eggNOG" id="ENOG502ZBA6">
    <property type="taxonomic scope" value="Bacteria"/>
</dbReference>
<evidence type="ECO:0000256" key="1">
    <source>
        <dbReference type="SAM" id="SignalP"/>
    </source>
</evidence>
<comment type="caution">
    <text evidence="2">The sequence shown here is derived from an EMBL/GenBank/DDBJ whole genome shotgun (WGS) entry which is preliminary data.</text>
</comment>
<dbReference type="EMBL" id="AAYA01000016">
    <property type="protein sequence ID" value="EBA06376.1"/>
    <property type="molecule type" value="Genomic_DNA"/>
</dbReference>
<sequence>MTAGTLLAPAFAALSLMALPAQADEVTDLLDSAREAYDAGDIQFALDDLEMARQRLVEMKTASLGAFLPDAPEGWTREVNTEMNAGLAMMGGGVGAEARYMSQDGEELKLTLMADNPMVASMSAMISNAGAMGMKTERIGRQRFAVQDGQMMALVGNRVLVQAEGDLETARGLLDTMDFGGMAAFGQ</sequence>